<sequence>MPAMPAEAAAHGAPVRQYINGKITGVLLEGMKIVAKEQPKDPLRVLGEFLLQRSKEIEGTGSS</sequence>
<comment type="caution">
    <text evidence="4">The sequence shown here is derived from an EMBL/GenBank/DDBJ whole genome shotgun (WGS) entry which is preliminary data.</text>
</comment>
<name>A0AAJ0FES8_9PEZI</name>
<dbReference type="AlphaFoldDB" id="A0AAJ0FES8"/>
<reference evidence="4" key="1">
    <citation type="submission" date="2023-06" db="EMBL/GenBank/DDBJ databases">
        <title>Genome-scale phylogeny and comparative genomics of the fungal order Sordariales.</title>
        <authorList>
            <consortium name="Lawrence Berkeley National Laboratory"/>
            <person name="Hensen N."/>
            <person name="Bonometti L."/>
            <person name="Westerberg I."/>
            <person name="Brannstrom I.O."/>
            <person name="Guillou S."/>
            <person name="Cros-Aarteil S."/>
            <person name="Calhoun S."/>
            <person name="Haridas S."/>
            <person name="Kuo A."/>
            <person name="Mondo S."/>
            <person name="Pangilinan J."/>
            <person name="Riley R."/>
            <person name="Labutti K."/>
            <person name="Andreopoulos B."/>
            <person name="Lipzen A."/>
            <person name="Chen C."/>
            <person name="Yanf M."/>
            <person name="Daum C."/>
            <person name="Ng V."/>
            <person name="Clum A."/>
            <person name="Steindorff A."/>
            <person name="Ohm R."/>
            <person name="Martin F."/>
            <person name="Silar P."/>
            <person name="Natvig D."/>
            <person name="Lalanne C."/>
            <person name="Gautier V."/>
            <person name="Ament-Velasquez S.L."/>
            <person name="Kruys A."/>
            <person name="Hutchinson M.I."/>
            <person name="Powell A.J."/>
            <person name="Barry K."/>
            <person name="Miller A.N."/>
            <person name="Grigoriev I.V."/>
            <person name="Debuchy R."/>
            <person name="Gladieux P."/>
            <person name="Thoren M.H."/>
            <person name="Johannesson H."/>
        </authorList>
    </citation>
    <scope>NUCLEOTIDE SEQUENCE</scope>
    <source>
        <strain evidence="4">8032-3</strain>
    </source>
</reference>
<evidence type="ECO:0000256" key="1">
    <source>
        <dbReference type="ARBA" id="ARBA00004123"/>
    </source>
</evidence>
<organism evidence="4 5">
    <name type="scientific">Phialemonium atrogriseum</name>
    <dbReference type="NCBI Taxonomy" id="1093897"/>
    <lineage>
        <taxon>Eukaryota</taxon>
        <taxon>Fungi</taxon>
        <taxon>Dikarya</taxon>
        <taxon>Ascomycota</taxon>
        <taxon>Pezizomycotina</taxon>
        <taxon>Sordariomycetes</taxon>
        <taxon>Sordariomycetidae</taxon>
        <taxon>Cephalothecales</taxon>
        <taxon>Cephalothecaceae</taxon>
        <taxon>Phialemonium</taxon>
    </lineage>
</organism>
<dbReference type="RefSeq" id="XP_060280910.1">
    <property type="nucleotide sequence ID" value="XM_060428692.1"/>
</dbReference>
<dbReference type="InterPro" id="IPR049629">
    <property type="entry name" value="DPY30_SDC1_DD"/>
</dbReference>
<accession>A0AAJ0FES8</accession>
<evidence type="ECO:0000313" key="4">
    <source>
        <dbReference type="EMBL" id="KAK1764697.1"/>
    </source>
</evidence>
<evidence type="ECO:0000256" key="3">
    <source>
        <dbReference type="ARBA" id="ARBA00023242"/>
    </source>
</evidence>
<comment type="subcellular location">
    <subcellularLocation>
        <location evidence="1">Nucleus</location>
    </subcellularLocation>
</comment>
<dbReference type="Proteomes" id="UP001244011">
    <property type="component" value="Unassembled WGS sequence"/>
</dbReference>
<dbReference type="GeneID" id="85311879"/>
<evidence type="ECO:0000256" key="2">
    <source>
        <dbReference type="ARBA" id="ARBA00010849"/>
    </source>
</evidence>
<keyword evidence="3" id="KW-0539">Nucleus</keyword>
<gene>
    <name evidence="4" type="ORF">QBC33DRAFT_546896</name>
</gene>
<keyword evidence="5" id="KW-1185">Reference proteome</keyword>
<dbReference type="Gene3D" id="1.20.890.10">
    <property type="entry name" value="cAMP-dependent protein kinase regulatory subunit, dimerization-anchoring domain"/>
    <property type="match status" value="1"/>
</dbReference>
<protein>
    <submittedName>
        <fullName evidence="4">Uncharacterized protein</fullName>
    </submittedName>
</protein>
<evidence type="ECO:0000313" key="5">
    <source>
        <dbReference type="Proteomes" id="UP001244011"/>
    </source>
</evidence>
<dbReference type="InterPro" id="IPR007858">
    <property type="entry name" value="Dpy-30_motif"/>
</dbReference>
<dbReference type="GO" id="GO:0005634">
    <property type="term" value="C:nucleus"/>
    <property type="evidence" value="ECO:0007669"/>
    <property type="project" value="UniProtKB-SubCell"/>
</dbReference>
<dbReference type="Pfam" id="PF05186">
    <property type="entry name" value="Dpy-30"/>
    <property type="match status" value="1"/>
</dbReference>
<dbReference type="CDD" id="cd22965">
    <property type="entry name" value="DD_DPY30_SDC1"/>
    <property type="match status" value="1"/>
</dbReference>
<dbReference type="EMBL" id="MU839019">
    <property type="protein sequence ID" value="KAK1764697.1"/>
    <property type="molecule type" value="Genomic_DNA"/>
</dbReference>
<proteinExistence type="inferred from homology"/>
<comment type="similarity">
    <text evidence="2">Belongs to the dpy-30 family.</text>
</comment>